<organism evidence="6 7">
    <name type="scientific">Sparus aurata</name>
    <name type="common">Gilthead sea bream</name>
    <dbReference type="NCBI Taxonomy" id="8175"/>
    <lineage>
        <taxon>Eukaryota</taxon>
        <taxon>Metazoa</taxon>
        <taxon>Chordata</taxon>
        <taxon>Craniata</taxon>
        <taxon>Vertebrata</taxon>
        <taxon>Euteleostomi</taxon>
        <taxon>Actinopterygii</taxon>
        <taxon>Neopterygii</taxon>
        <taxon>Teleostei</taxon>
        <taxon>Neoteleostei</taxon>
        <taxon>Acanthomorphata</taxon>
        <taxon>Eupercaria</taxon>
        <taxon>Spariformes</taxon>
        <taxon>Sparidae</taxon>
        <taxon>Sparus</taxon>
    </lineage>
</organism>
<dbReference type="GO" id="GO:0042105">
    <property type="term" value="C:alpha-beta T cell receptor complex"/>
    <property type="evidence" value="ECO:0007669"/>
    <property type="project" value="TreeGrafter"/>
</dbReference>
<evidence type="ECO:0000256" key="4">
    <source>
        <dbReference type="SAM" id="MobiDB-lite"/>
    </source>
</evidence>
<feature type="transmembrane region" description="Helical" evidence="5">
    <location>
        <begin position="196"/>
        <end position="217"/>
    </location>
</feature>
<comment type="subcellular location">
    <subcellularLocation>
        <location evidence="1">Cell membrane</location>
        <topology evidence="1">Single-pass type I membrane protein</topology>
    </subcellularLocation>
</comment>
<evidence type="ECO:0000313" key="7">
    <source>
        <dbReference type="Proteomes" id="UP000472265"/>
    </source>
</evidence>
<keyword evidence="5" id="KW-0812">Transmembrane</keyword>
<dbReference type="GeneTree" id="ENSGT00730000111885"/>
<name>A0A671X820_SPAAU</name>
<feature type="region of interest" description="Disordered" evidence="4">
    <location>
        <begin position="226"/>
        <end position="245"/>
    </location>
</feature>
<keyword evidence="7" id="KW-1185">Reference proteome</keyword>
<reference evidence="6" key="1">
    <citation type="submission" date="2021-04" db="EMBL/GenBank/DDBJ databases">
        <authorList>
            <consortium name="Wellcome Sanger Institute Data Sharing"/>
        </authorList>
    </citation>
    <scope>NUCLEOTIDE SEQUENCE [LARGE SCALE GENOMIC DNA]</scope>
</reference>
<keyword evidence="5" id="KW-0472">Membrane</keyword>
<evidence type="ECO:0000256" key="2">
    <source>
        <dbReference type="ARBA" id="ARBA00022475"/>
    </source>
</evidence>
<gene>
    <name evidence="6" type="primary">cd3e</name>
</gene>
<evidence type="ECO:0000256" key="5">
    <source>
        <dbReference type="SAM" id="Phobius"/>
    </source>
</evidence>
<evidence type="ECO:0000256" key="1">
    <source>
        <dbReference type="ARBA" id="ARBA00004251"/>
    </source>
</evidence>
<proteinExistence type="predicted"/>
<evidence type="ECO:0008006" key="8">
    <source>
        <dbReference type="Google" id="ProtNLM"/>
    </source>
</evidence>
<dbReference type="PANTHER" id="PTHR10570">
    <property type="entry name" value="T-CELL SURFACE GLYCOPROTEIN CD3 GAMMA CHAIN / DELTA CHAIN"/>
    <property type="match status" value="1"/>
</dbReference>
<dbReference type="Proteomes" id="UP000472265">
    <property type="component" value="Chromosome 2"/>
</dbReference>
<dbReference type="InParanoid" id="A0A671X820"/>
<dbReference type="Ensembl" id="ENSSAUT00010049601.1">
    <property type="protein sequence ID" value="ENSSAUP00010047188.1"/>
    <property type="gene ID" value="ENSSAUG00010019644.1"/>
</dbReference>
<dbReference type="InterPro" id="IPR015484">
    <property type="entry name" value="CD3_esu/gsu/dsu"/>
</dbReference>
<dbReference type="AlphaFoldDB" id="A0A671X820"/>
<dbReference type="PANTHER" id="PTHR10570:SF9">
    <property type="entry name" value="T-CELL SURFACE GLYCOPROTEIN CD3 EPSILON CHAIN"/>
    <property type="match status" value="1"/>
</dbReference>
<keyword evidence="3" id="KW-0732">Signal</keyword>
<reference evidence="6" key="3">
    <citation type="submission" date="2025-09" db="UniProtKB">
        <authorList>
            <consortium name="Ensembl"/>
        </authorList>
    </citation>
    <scope>IDENTIFICATION</scope>
</reference>
<keyword evidence="5" id="KW-1133">Transmembrane helix</keyword>
<dbReference type="GO" id="GO:0007166">
    <property type="term" value="P:cell surface receptor signaling pathway"/>
    <property type="evidence" value="ECO:0007669"/>
    <property type="project" value="TreeGrafter"/>
</dbReference>
<accession>A0A671X820</accession>
<keyword evidence="2" id="KW-1003">Cell membrane</keyword>
<dbReference type="GO" id="GO:0009897">
    <property type="term" value="C:external side of plasma membrane"/>
    <property type="evidence" value="ECO:0007669"/>
    <property type="project" value="TreeGrafter"/>
</dbReference>
<dbReference type="GO" id="GO:0004888">
    <property type="term" value="F:transmembrane signaling receptor activity"/>
    <property type="evidence" value="ECO:0007669"/>
    <property type="project" value="TreeGrafter"/>
</dbReference>
<sequence length="279" mass="31869">MHLEIKKKSFLLGATSVYVCVCVCVCVKEKRERERERERERWGYREREIVRERTGVPLDPFVLSNRQLNVFIYVVVDTFTNRDPRDRILKKHSTERKLKNRGWVKKKTSMGVRAAFAVFLLFIATVEAEDGGVTFWGKEFTMTCPGKDGIKWYEGNGKQPLEGRKEGQKSQTANKKPYYFYVQGKVCDNCFELDSLMFLMAIVFDILMTICVMFIVYKCTKKKGPAGLTHASKPPPRSGGRGGPPVPSPDYEVSIVLLSLLHVALKWSSSPGWLEICLP</sequence>
<evidence type="ECO:0000313" key="6">
    <source>
        <dbReference type="Ensembl" id="ENSSAUP00010047188.1"/>
    </source>
</evidence>
<dbReference type="GO" id="GO:0045059">
    <property type="term" value="P:positive thymic T cell selection"/>
    <property type="evidence" value="ECO:0007669"/>
    <property type="project" value="TreeGrafter"/>
</dbReference>
<protein>
    <recommendedName>
        <fullName evidence="8">CD3 gamma/delta subunit Ig-like domain-containing protein</fullName>
    </recommendedName>
</protein>
<evidence type="ECO:0000256" key="3">
    <source>
        <dbReference type="ARBA" id="ARBA00022729"/>
    </source>
</evidence>
<reference evidence="6" key="2">
    <citation type="submission" date="2025-08" db="UniProtKB">
        <authorList>
            <consortium name="Ensembl"/>
        </authorList>
    </citation>
    <scope>IDENTIFICATION</scope>
</reference>